<evidence type="ECO:0000313" key="2">
    <source>
        <dbReference type="EMBL" id="KAF2134968.1"/>
    </source>
</evidence>
<protein>
    <submittedName>
        <fullName evidence="2">Uncharacterized protein</fullName>
    </submittedName>
</protein>
<sequence>MKLSTIAIMFFATIATASPGAISLERSFKDVEVNGTVVQMACVMCPCHGWVGVCTCVKNGCCC</sequence>
<dbReference type="EMBL" id="ML977497">
    <property type="protein sequence ID" value="KAF2134968.1"/>
    <property type="molecule type" value="Genomic_DNA"/>
</dbReference>
<evidence type="ECO:0000313" key="3">
    <source>
        <dbReference type="Proteomes" id="UP000799771"/>
    </source>
</evidence>
<reference evidence="2" key="1">
    <citation type="journal article" date="2020" name="Stud. Mycol.">
        <title>101 Dothideomycetes genomes: a test case for predicting lifestyles and emergence of pathogens.</title>
        <authorList>
            <person name="Haridas S."/>
            <person name="Albert R."/>
            <person name="Binder M."/>
            <person name="Bloem J."/>
            <person name="Labutti K."/>
            <person name="Salamov A."/>
            <person name="Andreopoulos B."/>
            <person name="Baker S."/>
            <person name="Barry K."/>
            <person name="Bills G."/>
            <person name="Bluhm B."/>
            <person name="Cannon C."/>
            <person name="Castanera R."/>
            <person name="Culley D."/>
            <person name="Daum C."/>
            <person name="Ezra D."/>
            <person name="Gonzalez J."/>
            <person name="Henrissat B."/>
            <person name="Kuo A."/>
            <person name="Liang C."/>
            <person name="Lipzen A."/>
            <person name="Lutzoni F."/>
            <person name="Magnuson J."/>
            <person name="Mondo S."/>
            <person name="Nolan M."/>
            <person name="Ohm R."/>
            <person name="Pangilinan J."/>
            <person name="Park H.-J."/>
            <person name="Ramirez L."/>
            <person name="Alfaro M."/>
            <person name="Sun H."/>
            <person name="Tritt A."/>
            <person name="Yoshinaga Y."/>
            <person name="Zwiers L.-H."/>
            <person name="Turgeon B."/>
            <person name="Goodwin S."/>
            <person name="Spatafora J."/>
            <person name="Crous P."/>
            <person name="Grigoriev I."/>
        </authorList>
    </citation>
    <scope>NUCLEOTIDE SEQUENCE</scope>
    <source>
        <strain evidence="2">CBS 119687</strain>
    </source>
</reference>
<proteinExistence type="predicted"/>
<dbReference type="OrthoDB" id="3775508at2759"/>
<feature type="chain" id="PRO_5025592161" evidence="1">
    <location>
        <begin position="18"/>
        <end position="63"/>
    </location>
</feature>
<dbReference type="GeneID" id="54407622"/>
<gene>
    <name evidence="2" type="ORF">P153DRAFT_362677</name>
</gene>
<dbReference type="AlphaFoldDB" id="A0A6A6AUU9"/>
<accession>A0A6A6AUU9</accession>
<feature type="signal peptide" evidence="1">
    <location>
        <begin position="1"/>
        <end position="17"/>
    </location>
</feature>
<name>A0A6A6AUU9_9PLEO</name>
<dbReference type="RefSeq" id="XP_033529355.1">
    <property type="nucleotide sequence ID" value="XM_033667190.1"/>
</dbReference>
<keyword evidence="3" id="KW-1185">Reference proteome</keyword>
<organism evidence="2 3">
    <name type="scientific">Dothidotthia symphoricarpi CBS 119687</name>
    <dbReference type="NCBI Taxonomy" id="1392245"/>
    <lineage>
        <taxon>Eukaryota</taxon>
        <taxon>Fungi</taxon>
        <taxon>Dikarya</taxon>
        <taxon>Ascomycota</taxon>
        <taxon>Pezizomycotina</taxon>
        <taxon>Dothideomycetes</taxon>
        <taxon>Pleosporomycetidae</taxon>
        <taxon>Pleosporales</taxon>
        <taxon>Dothidotthiaceae</taxon>
        <taxon>Dothidotthia</taxon>
    </lineage>
</organism>
<evidence type="ECO:0000256" key="1">
    <source>
        <dbReference type="SAM" id="SignalP"/>
    </source>
</evidence>
<keyword evidence="1" id="KW-0732">Signal</keyword>
<dbReference type="Proteomes" id="UP000799771">
    <property type="component" value="Unassembled WGS sequence"/>
</dbReference>